<organism evidence="1">
    <name type="scientific">Anopheles darlingi</name>
    <name type="common">Mosquito</name>
    <dbReference type="NCBI Taxonomy" id="43151"/>
    <lineage>
        <taxon>Eukaryota</taxon>
        <taxon>Metazoa</taxon>
        <taxon>Ecdysozoa</taxon>
        <taxon>Arthropoda</taxon>
        <taxon>Hexapoda</taxon>
        <taxon>Insecta</taxon>
        <taxon>Pterygota</taxon>
        <taxon>Neoptera</taxon>
        <taxon>Endopterygota</taxon>
        <taxon>Diptera</taxon>
        <taxon>Nematocera</taxon>
        <taxon>Culicoidea</taxon>
        <taxon>Culicidae</taxon>
        <taxon>Anophelinae</taxon>
        <taxon>Anopheles</taxon>
    </lineage>
</organism>
<proteinExistence type="predicted"/>
<dbReference type="AlphaFoldDB" id="A0A2M4DF92"/>
<evidence type="ECO:0000313" key="1">
    <source>
        <dbReference type="EMBL" id="MBW76149.1"/>
    </source>
</evidence>
<dbReference type="EMBL" id="GGFL01011971">
    <property type="protein sequence ID" value="MBW76149.1"/>
    <property type="molecule type" value="Transcribed_RNA"/>
</dbReference>
<sequence length="71" mass="7683">MVLLSLVAPSIEASSITLVEMGGLAFACAHSAPVRRVLLRAARCVCVRVPRWGKAKGEVKDDAVRWFCWAG</sequence>
<reference evidence="1" key="1">
    <citation type="submission" date="2018-01" db="EMBL/GenBank/DDBJ databases">
        <title>An insight into the sialome of Amazonian anophelines.</title>
        <authorList>
            <person name="Ribeiro J.M."/>
            <person name="Scarpassa V."/>
            <person name="Calvo E."/>
        </authorList>
    </citation>
    <scope>NUCLEOTIDE SEQUENCE</scope>
</reference>
<accession>A0A2M4DF92</accession>
<name>A0A2M4DF92_ANODA</name>
<protein>
    <submittedName>
        <fullName evidence="1">Putative secreted protein</fullName>
    </submittedName>
</protein>